<evidence type="ECO:0000313" key="1">
    <source>
        <dbReference type="EMBL" id="RDZ07198.1"/>
    </source>
</evidence>
<gene>
    <name evidence="1" type="ORF">C3744_27735</name>
</gene>
<sequence>MNEVLKLAQNRCANFAEGRCLVTDRTCLYGSPNADIRRCSYFETSVLPAEPAIEMRYYASRGKMDSRPCCDNCGNQFNRTGGRQIYCVACAKEIERVKRNKRNRQYREERKKRAL</sequence>
<protein>
    <recommendedName>
        <fullName evidence="3">Conjugal transfer protein</fullName>
    </recommendedName>
</protein>
<dbReference type="EMBL" id="PQWM01000054">
    <property type="protein sequence ID" value="RDZ07198.1"/>
    <property type="molecule type" value="Genomic_DNA"/>
</dbReference>
<dbReference type="AlphaFoldDB" id="A0A3D8WU96"/>
<evidence type="ECO:0000313" key="2">
    <source>
        <dbReference type="Proteomes" id="UP000256519"/>
    </source>
</evidence>
<name>A0A3D8WU96_PRIMG</name>
<evidence type="ECO:0008006" key="3">
    <source>
        <dbReference type="Google" id="ProtNLM"/>
    </source>
</evidence>
<reference evidence="1 2" key="1">
    <citation type="journal article" date="2018" name="Appl. Environ. Microbiol.">
        <title>Antimicrobial susceptibility testing and tentative epidemiological cut-off values of five Bacillus species relevant for use as animal feed additives or for plant protection.</title>
        <authorList>
            <person name="Agerso Y."/>
            <person name="Stuer-Lauridsen B."/>
            <person name="Bjerre K."/>
            <person name="Jensen M.G."/>
            <person name="Johansen E."/>
            <person name="Bennedsen M."/>
            <person name="Brockmann E."/>
            <person name="Nielsen B."/>
        </authorList>
    </citation>
    <scope>NUCLEOTIDE SEQUENCE [LARGE SCALE GENOMIC DNA]</scope>
    <source>
        <strain evidence="1 2">CHCC20162</strain>
    </source>
</reference>
<organism evidence="1 2">
    <name type="scientific">Priestia megaterium</name>
    <name type="common">Bacillus megaterium</name>
    <dbReference type="NCBI Taxonomy" id="1404"/>
    <lineage>
        <taxon>Bacteria</taxon>
        <taxon>Bacillati</taxon>
        <taxon>Bacillota</taxon>
        <taxon>Bacilli</taxon>
        <taxon>Bacillales</taxon>
        <taxon>Bacillaceae</taxon>
        <taxon>Priestia</taxon>
    </lineage>
</organism>
<proteinExistence type="predicted"/>
<comment type="caution">
    <text evidence="1">The sequence shown here is derived from an EMBL/GenBank/DDBJ whole genome shotgun (WGS) entry which is preliminary data.</text>
</comment>
<accession>A0A3D8WU96</accession>
<dbReference type="Proteomes" id="UP000256519">
    <property type="component" value="Unassembled WGS sequence"/>
</dbReference>